<accession>A0AAV9L1X8</accession>
<protein>
    <submittedName>
        <fullName evidence="2">Uncharacterized protein</fullName>
    </submittedName>
</protein>
<keyword evidence="1" id="KW-0472">Membrane</keyword>
<comment type="caution">
    <text evidence="2">The sequence shown here is derived from an EMBL/GenBank/DDBJ whole genome shotgun (WGS) entry which is preliminary data.</text>
</comment>
<keyword evidence="3" id="KW-1185">Reference proteome</keyword>
<evidence type="ECO:0000313" key="3">
    <source>
        <dbReference type="Proteomes" id="UP001311915"/>
    </source>
</evidence>
<dbReference type="Proteomes" id="UP001311915">
    <property type="component" value="Unassembled WGS sequence"/>
</dbReference>
<name>A0AAV9L1X8_9SOLN</name>
<dbReference type="AlphaFoldDB" id="A0AAV9L1X8"/>
<dbReference type="EMBL" id="JAWPEI010000008">
    <property type="protein sequence ID" value="KAK4719312.1"/>
    <property type="molecule type" value="Genomic_DNA"/>
</dbReference>
<proteinExistence type="predicted"/>
<evidence type="ECO:0000313" key="2">
    <source>
        <dbReference type="EMBL" id="KAK4719312.1"/>
    </source>
</evidence>
<keyword evidence="1" id="KW-0812">Transmembrane</keyword>
<keyword evidence="1" id="KW-1133">Transmembrane helix</keyword>
<evidence type="ECO:0000256" key="1">
    <source>
        <dbReference type="SAM" id="Phobius"/>
    </source>
</evidence>
<organism evidence="2 3">
    <name type="scientific">Solanum pinnatisectum</name>
    <name type="common">tansyleaf nightshade</name>
    <dbReference type="NCBI Taxonomy" id="50273"/>
    <lineage>
        <taxon>Eukaryota</taxon>
        <taxon>Viridiplantae</taxon>
        <taxon>Streptophyta</taxon>
        <taxon>Embryophyta</taxon>
        <taxon>Tracheophyta</taxon>
        <taxon>Spermatophyta</taxon>
        <taxon>Magnoliopsida</taxon>
        <taxon>eudicotyledons</taxon>
        <taxon>Gunneridae</taxon>
        <taxon>Pentapetalae</taxon>
        <taxon>asterids</taxon>
        <taxon>lamiids</taxon>
        <taxon>Solanales</taxon>
        <taxon>Solanaceae</taxon>
        <taxon>Solanoideae</taxon>
        <taxon>Solaneae</taxon>
        <taxon>Solanum</taxon>
    </lineage>
</organism>
<gene>
    <name evidence="2" type="ORF">R3W88_017650</name>
</gene>
<reference evidence="2 3" key="1">
    <citation type="submission" date="2023-10" db="EMBL/GenBank/DDBJ databases">
        <title>Genome-Wide Identification Analysis in wild type Solanum Pinnatisectum Reveals Some Genes Defensing Phytophthora Infestans.</title>
        <authorList>
            <person name="Sun C."/>
        </authorList>
    </citation>
    <scope>NUCLEOTIDE SEQUENCE [LARGE SCALE GENOMIC DNA]</scope>
    <source>
        <strain evidence="2">LQN</strain>
        <tissue evidence="2">Leaf</tissue>
    </source>
</reference>
<feature type="transmembrane region" description="Helical" evidence="1">
    <location>
        <begin position="61"/>
        <end position="84"/>
    </location>
</feature>
<sequence>MDTTLINWRQCYPNRPIHKFTSEKRIKSIFLRWTRNNRIFNVQRQALLCCKSPLEGRLYMLWIMAIPFTDVASIVATIACNLLLCKKKRKTDEELNFLVFVSLVDAKTCIVYG</sequence>